<sequence>MLVKYRGSYEKVAMGLLSFIPDLKDLNNLTNEMTLYQKDESHVLYLWKNKDNDFSGVVGVEVADKYIVVRQISLIPSERGTGNSLEILDELHQLYPDQNMMGSFDTTKLVAKWTEHNRHLNTEV</sequence>
<dbReference type="RefSeq" id="WP_125715646.1">
    <property type="nucleotide sequence ID" value="NZ_JBHTOP010000013.1"/>
</dbReference>
<proteinExistence type="predicted"/>
<protein>
    <submittedName>
        <fullName evidence="1">N-acetyltransferase</fullName>
    </submittedName>
</protein>
<organism evidence="1 2">
    <name type="scientific">Agrilactobacillus yilanensis</name>
    <dbReference type="NCBI Taxonomy" id="2485997"/>
    <lineage>
        <taxon>Bacteria</taxon>
        <taxon>Bacillati</taxon>
        <taxon>Bacillota</taxon>
        <taxon>Bacilli</taxon>
        <taxon>Lactobacillales</taxon>
        <taxon>Lactobacillaceae</taxon>
        <taxon>Agrilactobacillus</taxon>
    </lineage>
</organism>
<evidence type="ECO:0000313" key="1">
    <source>
        <dbReference type="EMBL" id="MFD1671589.1"/>
    </source>
</evidence>
<name>A0ABW4J7E0_9LACO</name>
<dbReference type="Proteomes" id="UP001597267">
    <property type="component" value="Unassembled WGS sequence"/>
</dbReference>
<evidence type="ECO:0000313" key="2">
    <source>
        <dbReference type="Proteomes" id="UP001597267"/>
    </source>
</evidence>
<gene>
    <name evidence="1" type="ORF">ACFQ5M_05740</name>
</gene>
<keyword evidence="2" id="KW-1185">Reference proteome</keyword>
<dbReference type="EMBL" id="JBHTOP010000013">
    <property type="protein sequence ID" value="MFD1671589.1"/>
    <property type="molecule type" value="Genomic_DNA"/>
</dbReference>
<reference evidence="2" key="1">
    <citation type="journal article" date="2019" name="Int. J. Syst. Evol. Microbiol.">
        <title>The Global Catalogue of Microorganisms (GCM) 10K type strain sequencing project: providing services to taxonomists for standard genome sequencing and annotation.</title>
        <authorList>
            <consortium name="The Broad Institute Genomics Platform"/>
            <consortium name="The Broad Institute Genome Sequencing Center for Infectious Disease"/>
            <person name="Wu L."/>
            <person name="Ma J."/>
        </authorList>
    </citation>
    <scope>NUCLEOTIDE SEQUENCE [LARGE SCALE GENOMIC DNA]</scope>
    <source>
        <strain evidence="2">CCM 8896</strain>
    </source>
</reference>
<accession>A0ABW4J7E0</accession>
<comment type="caution">
    <text evidence="1">The sequence shown here is derived from an EMBL/GenBank/DDBJ whole genome shotgun (WGS) entry which is preliminary data.</text>
</comment>